<dbReference type="Proteomes" id="UP000183700">
    <property type="component" value="Unassembled WGS sequence"/>
</dbReference>
<dbReference type="Gene3D" id="3.90.230.10">
    <property type="entry name" value="Creatinase/methionine aminopeptidase superfamily"/>
    <property type="match status" value="1"/>
</dbReference>
<evidence type="ECO:0000313" key="3">
    <source>
        <dbReference type="EMBL" id="OJG36327.1"/>
    </source>
</evidence>
<dbReference type="InterPro" id="IPR036005">
    <property type="entry name" value="Creatinase/aminopeptidase-like"/>
</dbReference>
<dbReference type="Pfam" id="PF01321">
    <property type="entry name" value="Creatinase_N"/>
    <property type="match status" value="1"/>
</dbReference>
<dbReference type="RefSeq" id="WP_071861571.1">
    <property type="nucleotide sequence ID" value="NZ_JBHLVS010000031.1"/>
</dbReference>
<feature type="domain" description="Peptidase M24" evidence="1">
    <location>
        <begin position="133"/>
        <end position="333"/>
    </location>
</feature>
<proteinExistence type="predicted"/>
<organism evidence="3 4">
    <name type="scientific">Enterococcus devriesei</name>
    <dbReference type="NCBI Taxonomy" id="319970"/>
    <lineage>
        <taxon>Bacteria</taxon>
        <taxon>Bacillati</taxon>
        <taxon>Bacillota</taxon>
        <taxon>Bacilli</taxon>
        <taxon>Lactobacillales</taxon>
        <taxon>Enterococcaceae</taxon>
        <taxon>Enterococcus</taxon>
    </lineage>
</organism>
<evidence type="ECO:0008006" key="5">
    <source>
        <dbReference type="Google" id="ProtNLM"/>
    </source>
</evidence>
<dbReference type="Gene3D" id="3.40.350.10">
    <property type="entry name" value="Creatinase/prolidase N-terminal domain"/>
    <property type="match status" value="1"/>
</dbReference>
<evidence type="ECO:0000313" key="4">
    <source>
        <dbReference type="Proteomes" id="UP000183700"/>
    </source>
</evidence>
<dbReference type="InterPro" id="IPR029149">
    <property type="entry name" value="Creatin/AminoP/Spt16_N"/>
</dbReference>
<dbReference type="InterPro" id="IPR000587">
    <property type="entry name" value="Creatinase_N"/>
</dbReference>
<evidence type="ECO:0000259" key="1">
    <source>
        <dbReference type="Pfam" id="PF00557"/>
    </source>
</evidence>
<dbReference type="PANTHER" id="PTHR46112:SF3">
    <property type="entry name" value="AMINOPEPTIDASE YPDF"/>
    <property type="match status" value="1"/>
</dbReference>
<dbReference type="InterPro" id="IPR050659">
    <property type="entry name" value="Peptidase_M24B"/>
</dbReference>
<feature type="domain" description="Creatinase N-terminal" evidence="2">
    <location>
        <begin position="2"/>
        <end position="125"/>
    </location>
</feature>
<reference evidence="3 4" key="1">
    <citation type="submission" date="2014-12" db="EMBL/GenBank/DDBJ databases">
        <title>Draft genome sequences of 29 type strains of Enterococci.</title>
        <authorList>
            <person name="Zhong Z."/>
            <person name="Sun Z."/>
            <person name="Liu W."/>
            <person name="Zhang W."/>
            <person name="Zhang H."/>
        </authorList>
    </citation>
    <scope>NUCLEOTIDE SEQUENCE [LARGE SCALE GENOMIC DNA]</scope>
    <source>
        <strain evidence="3 4">DSM 22802</strain>
    </source>
</reference>
<dbReference type="AlphaFoldDB" id="A0A1L8SW65"/>
<dbReference type="Pfam" id="PF00557">
    <property type="entry name" value="Peptidase_M24"/>
    <property type="match status" value="1"/>
</dbReference>
<dbReference type="PANTHER" id="PTHR46112">
    <property type="entry name" value="AMINOPEPTIDASE"/>
    <property type="match status" value="1"/>
</dbReference>
<dbReference type="STRING" id="319970.RV00_GL001686"/>
<name>A0A1L8SW65_9ENTE</name>
<dbReference type="InterPro" id="IPR000994">
    <property type="entry name" value="Pept_M24"/>
</dbReference>
<dbReference type="OrthoDB" id="9806388at2"/>
<accession>A0A1L8SW65</accession>
<dbReference type="EMBL" id="JXKM01000003">
    <property type="protein sequence ID" value="OJG36327.1"/>
    <property type="molecule type" value="Genomic_DNA"/>
</dbReference>
<dbReference type="SUPFAM" id="SSF53092">
    <property type="entry name" value="Creatinase/prolidase N-terminal domain"/>
    <property type="match status" value="1"/>
</dbReference>
<dbReference type="CDD" id="cd01092">
    <property type="entry name" value="APP-like"/>
    <property type="match status" value="1"/>
</dbReference>
<evidence type="ECO:0000259" key="2">
    <source>
        <dbReference type="Pfam" id="PF01321"/>
    </source>
</evidence>
<gene>
    <name evidence="3" type="ORF">RV00_GL001686</name>
</gene>
<comment type="caution">
    <text evidence="3">The sequence shown here is derived from an EMBL/GenBank/DDBJ whole genome shotgun (WGS) entry which is preliminary data.</text>
</comment>
<keyword evidence="4" id="KW-1185">Reference proteome</keyword>
<sequence length="355" mass="39383">MRIEKLQQLVEESNNEAVIIKNKENKKYFGSLGGSGIYLVVTPTTQIQFFDGRYRQEIKDLTSGFENSEVPQGSYLPKIFEWLKKQKITKVAIEPNGLSIQEYQAFSENFEVTIWSKQIQQLRAIKSNKEIQLIKKACSMTDEIFAELLPKIKIGMKENELGALIHYLSLKKGASAMAFDPIVASGPRSALPHGRPTQRAFQSGDFITIDFGIVLDDYQSDMTRTVALGEPNQELREIYQVVKEAQQAAADFVKIGVTGQEVDAVARKVITEAGYGEFFSHGLGHGIGMGGDGPILNPKSETILKENMVMSVEPGIYLPSVGGVRIEDDVMIENKIGVPLNQTTKELLVVGECYV</sequence>
<protein>
    <recommendedName>
        <fullName evidence="5">Xaa-Pro dipeptidase</fullName>
    </recommendedName>
</protein>
<dbReference type="SUPFAM" id="SSF55920">
    <property type="entry name" value="Creatinase/aminopeptidase"/>
    <property type="match status" value="1"/>
</dbReference>